<dbReference type="EMBL" id="BMGA01000001">
    <property type="protein sequence ID" value="GGA69800.1"/>
    <property type="molecule type" value="Genomic_DNA"/>
</dbReference>
<keyword evidence="2" id="KW-1185">Reference proteome</keyword>
<sequence>MSNLLNNRVNTTATAAQLTAVKAAFQTILTNLPFLVGLTAEERKSLNAIDVNNKAFAEDALNAAVNNATLVPGYISVPNMQNDLTLFAQMDEISGLANQLCERIEDTKMLVGSEAYNTALSLYKSFGAAADAGVLGADSIVDKLKTRFITKTTTEPVTAPPAPPVA</sequence>
<evidence type="ECO:0000313" key="2">
    <source>
        <dbReference type="Proteomes" id="UP000658793"/>
    </source>
</evidence>
<dbReference type="Proteomes" id="UP000658793">
    <property type="component" value="Unassembled WGS sequence"/>
</dbReference>
<gene>
    <name evidence="1" type="ORF">GCM10008015_08200</name>
</gene>
<organism evidence="1 2">
    <name type="scientific">Flavobacterium palustre</name>
    <dbReference type="NCBI Taxonomy" id="1476463"/>
    <lineage>
        <taxon>Bacteria</taxon>
        <taxon>Pseudomonadati</taxon>
        <taxon>Bacteroidota</taxon>
        <taxon>Flavobacteriia</taxon>
        <taxon>Flavobacteriales</taxon>
        <taxon>Flavobacteriaceae</taxon>
        <taxon>Flavobacterium</taxon>
    </lineage>
</organism>
<comment type="caution">
    <text evidence="1">The sequence shown here is derived from an EMBL/GenBank/DDBJ whole genome shotgun (WGS) entry which is preliminary data.</text>
</comment>
<evidence type="ECO:0000313" key="1">
    <source>
        <dbReference type="EMBL" id="GGA69800.1"/>
    </source>
</evidence>
<proteinExistence type="predicted"/>
<accession>A0ABQ1HCK5</accession>
<protein>
    <recommendedName>
        <fullName evidence="3">Phasin family protein</fullName>
    </recommendedName>
</protein>
<name>A0ABQ1HCK5_9FLAO</name>
<dbReference type="RefSeq" id="WP_188492691.1">
    <property type="nucleotide sequence ID" value="NZ_BMGA01000001.1"/>
</dbReference>
<reference evidence="2" key="1">
    <citation type="journal article" date="2019" name="Int. J. Syst. Evol. Microbiol.">
        <title>The Global Catalogue of Microorganisms (GCM) 10K type strain sequencing project: providing services to taxonomists for standard genome sequencing and annotation.</title>
        <authorList>
            <consortium name="The Broad Institute Genomics Platform"/>
            <consortium name="The Broad Institute Genome Sequencing Center for Infectious Disease"/>
            <person name="Wu L."/>
            <person name="Ma J."/>
        </authorList>
    </citation>
    <scope>NUCLEOTIDE SEQUENCE [LARGE SCALE GENOMIC DNA]</scope>
    <source>
        <strain evidence="2">CGMCC 1.12811</strain>
    </source>
</reference>
<evidence type="ECO:0008006" key="3">
    <source>
        <dbReference type="Google" id="ProtNLM"/>
    </source>
</evidence>